<comment type="subcellular location">
    <subcellularLocation>
        <location evidence="1">Membrane</location>
        <topology evidence="1">Multi-pass membrane protein</topology>
    </subcellularLocation>
</comment>
<feature type="transmembrane region" description="Helical" evidence="6">
    <location>
        <begin position="276"/>
        <end position="294"/>
    </location>
</feature>
<feature type="transmembrane region" description="Helical" evidence="6">
    <location>
        <begin position="56"/>
        <end position="74"/>
    </location>
</feature>
<proteinExistence type="predicted"/>
<dbReference type="PANTHER" id="PTHR37422:SF13">
    <property type="entry name" value="LIPOPOLYSACCHARIDE BIOSYNTHESIS PROTEIN PA4999-RELATED"/>
    <property type="match status" value="1"/>
</dbReference>
<evidence type="ECO:0000256" key="3">
    <source>
        <dbReference type="ARBA" id="ARBA00022989"/>
    </source>
</evidence>
<feature type="transmembrane region" description="Helical" evidence="6">
    <location>
        <begin position="80"/>
        <end position="99"/>
    </location>
</feature>
<evidence type="ECO:0000256" key="4">
    <source>
        <dbReference type="ARBA" id="ARBA00023136"/>
    </source>
</evidence>
<accession>A0A239L474</accession>
<evidence type="ECO:0000313" key="9">
    <source>
        <dbReference type="Proteomes" id="UP000198280"/>
    </source>
</evidence>
<gene>
    <name evidence="8" type="ORF">SAMN05216252_11846</name>
</gene>
<dbReference type="GO" id="GO:0016020">
    <property type="term" value="C:membrane"/>
    <property type="evidence" value="ECO:0007669"/>
    <property type="project" value="UniProtKB-SubCell"/>
</dbReference>
<keyword evidence="8" id="KW-0436">Ligase</keyword>
<keyword evidence="4 6" id="KW-0472">Membrane</keyword>
<feature type="transmembrane region" description="Helical" evidence="6">
    <location>
        <begin position="30"/>
        <end position="49"/>
    </location>
</feature>
<feature type="transmembrane region" description="Helical" evidence="6">
    <location>
        <begin position="111"/>
        <end position="133"/>
    </location>
</feature>
<feature type="region of interest" description="Disordered" evidence="5">
    <location>
        <begin position="1"/>
        <end position="24"/>
    </location>
</feature>
<dbReference type="OrthoDB" id="4350326at2"/>
<keyword evidence="2 6" id="KW-0812">Transmembrane</keyword>
<feature type="transmembrane region" description="Helical" evidence="6">
    <location>
        <begin position="153"/>
        <end position="176"/>
    </location>
</feature>
<evidence type="ECO:0000256" key="2">
    <source>
        <dbReference type="ARBA" id="ARBA00022692"/>
    </source>
</evidence>
<keyword evidence="3 6" id="KW-1133">Transmembrane helix</keyword>
<dbReference type="AlphaFoldDB" id="A0A239L474"/>
<name>A0A239L474_9ACTN</name>
<feature type="transmembrane region" description="Helical" evidence="6">
    <location>
        <begin position="183"/>
        <end position="204"/>
    </location>
</feature>
<dbReference type="EMBL" id="FZOF01000018">
    <property type="protein sequence ID" value="SNT24718.1"/>
    <property type="molecule type" value="Genomic_DNA"/>
</dbReference>
<dbReference type="Pfam" id="PF04932">
    <property type="entry name" value="Wzy_C"/>
    <property type="match status" value="1"/>
</dbReference>
<evidence type="ECO:0000259" key="7">
    <source>
        <dbReference type="Pfam" id="PF04932"/>
    </source>
</evidence>
<dbReference type="InterPro" id="IPR051533">
    <property type="entry name" value="WaaL-like"/>
</dbReference>
<dbReference type="PANTHER" id="PTHR37422">
    <property type="entry name" value="TEICHURONIC ACID BIOSYNTHESIS PROTEIN TUAE"/>
    <property type="match status" value="1"/>
</dbReference>
<keyword evidence="9" id="KW-1185">Reference proteome</keyword>
<evidence type="ECO:0000313" key="8">
    <source>
        <dbReference type="EMBL" id="SNT24718.1"/>
    </source>
</evidence>
<evidence type="ECO:0000256" key="1">
    <source>
        <dbReference type="ARBA" id="ARBA00004141"/>
    </source>
</evidence>
<dbReference type="GO" id="GO:0016874">
    <property type="term" value="F:ligase activity"/>
    <property type="evidence" value="ECO:0007669"/>
    <property type="project" value="UniProtKB-KW"/>
</dbReference>
<organism evidence="8 9">
    <name type="scientific">Actinacidiphila glaucinigra</name>
    <dbReference type="NCBI Taxonomy" id="235986"/>
    <lineage>
        <taxon>Bacteria</taxon>
        <taxon>Bacillati</taxon>
        <taxon>Actinomycetota</taxon>
        <taxon>Actinomycetes</taxon>
        <taxon>Kitasatosporales</taxon>
        <taxon>Streptomycetaceae</taxon>
        <taxon>Actinacidiphila</taxon>
    </lineage>
</organism>
<sequence>MDTRTGGARPGAGIAAGGQAERPRSGWTDAVGALVLAGCAVWSLVAAAGRPARPEGVLLAVLAVAAGYAAGRIGGALRPVGVPAVAALTVVVLVIALPGRLSGGPDTPPLGYANADAALMVLATGAACCAAWAARSRPLRVGLRLLGATAAGFALAVGSAAGFAACLGVVLCSLAADRTRRALGLAGLALALVVAVGGTCAVAVDALPPGLSASLSGQLTPARVRLWSDALETAREHPVRGIGPGRFTEAGAGTAPSATGAGTPQSAPLQLAAEQGVPGVALLAACCVWLLWALQRSPRPTPVVLTAAAALTGLAMQSAVDHVLSYPVVTAGAGLLAGLATSRPLSAPPDHGADP</sequence>
<dbReference type="RefSeq" id="WP_089226751.1">
    <property type="nucleotide sequence ID" value="NZ_FZOF01000018.1"/>
</dbReference>
<dbReference type="InterPro" id="IPR007016">
    <property type="entry name" value="O-antigen_ligase-rel_domated"/>
</dbReference>
<evidence type="ECO:0000256" key="5">
    <source>
        <dbReference type="SAM" id="MobiDB-lite"/>
    </source>
</evidence>
<evidence type="ECO:0000256" key="6">
    <source>
        <dbReference type="SAM" id="Phobius"/>
    </source>
</evidence>
<dbReference type="Proteomes" id="UP000198280">
    <property type="component" value="Unassembled WGS sequence"/>
</dbReference>
<feature type="domain" description="O-antigen ligase-related" evidence="7">
    <location>
        <begin position="148"/>
        <end position="283"/>
    </location>
</feature>
<protein>
    <submittedName>
        <fullName evidence="8">O-antigen ligase</fullName>
    </submittedName>
</protein>
<reference evidence="8 9" key="1">
    <citation type="submission" date="2017-06" db="EMBL/GenBank/DDBJ databases">
        <authorList>
            <person name="Kim H.J."/>
            <person name="Triplett B.A."/>
        </authorList>
    </citation>
    <scope>NUCLEOTIDE SEQUENCE [LARGE SCALE GENOMIC DNA]</scope>
    <source>
        <strain evidence="8 9">CGMCC 4.1858</strain>
    </source>
</reference>